<dbReference type="Proteomes" id="UP000016666">
    <property type="component" value="Unassembled WGS sequence"/>
</dbReference>
<sequence>MPIVRCNHDQKKSLQNRSGNPTQTCSVFMVKRTNSLSLTPKFYLQVFQKAPTPPNALQNKSEAGGRSRTEVCVIPSLLRYFCRWNGSAGHGGCKLCPLSWQLFGDQCYQVSKSTGTWMEGKKDCDSRGSHLAVFRNTTDMDHLREIIRRDKITVWIGLKVSNNIGKWVDNSSIDATMFGSLGSEENGCVNFRDKKLEIDGCESSQNWVCQTEPFHLLSKTAGDRDLCGAHPEKTSLQDACC</sequence>
<dbReference type="GO" id="GO:0042269">
    <property type="term" value="P:regulation of natural killer cell mediated cytotoxicity"/>
    <property type="evidence" value="ECO:0007669"/>
    <property type="project" value="TreeGrafter"/>
</dbReference>
<dbReference type="Pfam" id="PF00059">
    <property type="entry name" value="Lectin_C"/>
    <property type="match status" value="1"/>
</dbReference>
<name>A0A493TQQ0_ANAPP</name>
<evidence type="ECO:0000313" key="7">
    <source>
        <dbReference type="Ensembl" id="ENSAPLP00000028192.1"/>
    </source>
</evidence>
<keyword evidence="3" id="KW-0735">Signal-anchor</keyword>
<dbReference type="SMART" id="SM00034">
    <property type="entry name" value="CLECT"/>
    <property type="match status" value="1"/>
</dbReference>
<evidence type="ECO:0000256" key="3">
    <source>
        <dbReference type="ARBA" id="ARBA00022968"/>
    </source>
</evidence>
<dbReference type="Ensembl" id="ENSAPLT00000044438.1">
    <property type="protein sequence ID" value="ENSAPLP00000028192.1"/>
    <property type="gene ID" value="ENSAPLG00000023748.1"/>
</dbReference>
<dbReference type="InterPro" id="IPR051527">
    <property type="entry name" value="KLR_subfamily_B"/>
</dbReference>
<evidence type="ECO:0000313" key="8">
    <source>
        <dbReference type="Proteomes" id="UP000016666"/>
    </source>
</evidence>
<dbReference type="GO" id="GO:0009986">
    <property type="term" value="C:cell surface"/>
    <property type="evidence" value="ECO:0007669"/>
    <property type="project" value="TreeGrafter"/>
</dbReference>
<dbReference type="PANTHER" id="PTHR46784">
    <property type="entry name" value="KILLER CELL LECTIN-LIKE RECEPTOR SUBFAMILY B MEMBER 1"/>
    <property type="match status" value="1"/>
</dbReference>
<dbReference type="STRING" id="8840.ENSAPLP00000028192"/>
<comment type="subcellular location">
    <subcellularLocation>
        <location evidence="1">Membrane</location>
        <topology evidence="1">Single-pass type II membrane protein</topology>
    </subcellularLocation>
</comment>
<evidence type="ECO:0000256" key="2">
    <source>
        <dbReference type="ARBA" id="ARBA00022734"/>
    </source>
</evidence>
<evidence type="ECO:0000256" key="5">
    <source>
        <dbReference type="ARBA" id="ARBA00023157"/>
    </source>
</evidence>
<accession>A0A493TQQ0</accession>
<dbReference type="GO" id="GO:0030246">
    <property type="term" value="F:carbohydrate binding"/>
    <property type="evidence" value="ECO:0007669"/>
    <property type="project" value="UniProtKB-KW"/>
</dbReference>
<reference evidence="7" key="3">
    <citation type="submission" date="2025-09" db="UniProtKB">
        <authorList>
            <consortium name="Ensembl"/>
        </authorList>
    </citation>
    <scope>IDENTIFICATION</scope>
</reference>
<feature type="domain" description="C-type lectin" evidence="6">
    <location>
        <begin position="103"/>
        <end position="210"/>
    </location>
</feature>
<dbReference type="InterPro" id="IPR016186">
    <property type="entry name" value="C-type_lectin-like/link_sf"/>
</dbReference>
<keyword evidence="4" id="KW-1133">Transmembrane helix</keyword>
<dbReference type="InterPro" id="IPR016187">
    <property type="entry name" value="CTDL_fold"/>
</dbReference>
<dbReference type="GeneTree" id="ENSGT00940000163123"/>
<dbReference type="InterPro" id="IPR001304">
    <property type="entry name" value="C-type_lectin-like"/>
</dbReference>
<reference evidence="7" key="2">
    <citation type="submission" date="2025-08" db="UniProtKB">
        <authorList>
            <consortium name="Ensembl"/>
        </authorList>
    </citation>
    <scope>IDENTIFICATION</scope>
</reference>
<dbReference type="SUPFAM" id="SSF56436">
    <property type="entry name" value="C-type lectin-like"/>
    <property type="match status" value="1"/>
</dbReference>
<proteinExistence type="predicted"/>
<evidence type="ECO:0000256" key="1">
    <source>
        <dbReference type="ARBA" id="ARBA00004606"/>
    </source>
</evidence>
<keyword evidence="4" id="KW-0472">Membrane</keyword>
<reference evidence="8" key="1">
    <citation type="submission" date="2017-10" db="EMBL/GenBank/DDBJ databases">
        <title>A new Pekin duck reference genome.</title>
        <authorList>
            <person name="Hou Z.-C."/>
            <person name="Zhou Z.-K."/>
            <person name="Zhu F."/>
            <person name="Hou S.-S."/>
        </authorList>
    </citation>
    <scope>NUCLEOTIDE SEQUENCE [LARGE SCALE GENOMIC DNA]</scope>
</reference>
<evidence type="ECO:0000256" key="4">
    <source>
        <dbReference type="ARBA" id="ARBA00022989"/>
    </source>
</evidence>
<dbReference type="InterPro" id="IPR033992">
    <property type="entry name" value="NKR-like_CTLD"/>
</dbReference>
<protein>
    <recommendedName>
        <fullName evidence="6">C-type lectin domain-containing protein</fullName>
    </recommendedName>
</protein>
<dbReference type="GO" id="GO:0038023">
    <property type="term" value="F:signaling receptor activity"/>
    <property type="evidence" value="ECO:0007669"/>
    <property type="project" value="TreeGrafter"/>
</dbReference>
<keyword evidence="2" id="KW-0430">Lectin</keyword>
<keyword evidence="4" id="KW-0812">Transmembrane</keyword>
<evidence type="ECO:0000259" key="6">
    <source>
        <dbReference type="PROSITE" id="PS50041"/>
    </source>
</evidence>
<dbReference type="OMA" id="SAVSKWI"/>
<keyword evidence="5" id="KW-1015">Disulfide bond</keyword>
<organism evidence="7 8">
    <name type="scientific">Anas platyrhynchos platyrhynchos</name>
    <name type="common">Northern mallard</name>
    <dbReference type="NCBI Taxonomy" id="8840"/>
    <lineage>
        <taxon>Eukaryota</taxon>
        <taxon>Metazoa</taxon>
        <taxon>Chordata</taxon>
        <taxon>Craniata</taxon>
        <taxon>Vertebrata</taxon>
        <taxon>Euteleostomi</taxon>
        <taxon>Archelosauria</taxon>
        <taxon>Archosauria</taxon>
        <taxon>Dinosauria</taxon>
        <taxon>Saurischia</taxon>
        <taxon>Theropoda</taxon>
        <taxon>Coelurosauria</taxon>
        <taxon>Aves</taxon>
        <taxon>Neognathae</taxon>
        <taxon>Galloanserae</taxon>
        <taxon>Anseriformes</taxon>
        <taxon>Anatidae</taxon>
        <taxon>Anatinae</taxon>
        <taxon>Anas</taxon>
    </lineage>
</organism>
<dbReference type="PROSITE" id="PS50041">
    <property type="entry name" value="C_TYPE_LECTIN_2"/>
    <property type="match status" value="1"/>
</dbReference>
<keyword evidence="8" id="KW-1185">Reference proteome</keyword>
<dbReference type="PANTHER" id="PTHR46784:SF1">
    <property type="entry name" value="KILLER CELL LECTIN-LIKE RECEPTOR SUBFAMILY B MEMBER 1"/>
    <property type="match status" value="1"/>
</dbReference>
<dbReference type="Gene3D" id="3.10.100.10">
    <property type="entry name" value="Mannose-Binding Protein A, subunit A"/>
    <property type="match status" value="1"/>
</dbReference>
<dbReference type="GO" id="GO:0005886">
    <property type="term" value="C:plasma membrane"/>
    <property type="evidence" value="ECO:0007669"/>
    <property type="project" value="TreeGrafter"/>
</dbReference>
<dbReference type="CDD" id="cd03593">
    <property type="entry name" value="CLECT_NK_receptors_like"/>
    <property type="match status" value="1"/>
</dbReference>
<dbReference type="AlphaFoldDB" id="A0A493TQQ0"/>